<evidence type="ECO:0000256" key="1">
    <source>
        <dbReference type="ARBA" id="ARBA00022737"/>
    </source>
</evidence>
<evidence type="ECO:0000313" key="7">
    <source>
        <dbReference type="WBParaSite" id="PSAMB.scaffold444size50824.g5846.t1"/>
    </source>
</evidence>
<dbReference type="SUPFAM" id="SSF48403">
    <property type="entry name" value="Ankyrin repeat"/>
    <property type="match status" value="1"/>
</dbReference>
<sequence>MGNAHTSGSDQRVGHRSSVGTPMTSLVRQMHLAVMRNDLQALLAAIQAGVDVNHPWDNPDQPSVKDGVTALSEAISLNHIPIAKCLIDNGAAINSVNAAGWTPLMKASYHGRSALVSLLIEAGSDVNARDKLGNSCLHICAQNGHVHGDAQCVRILIQSGANPNARNLHGFTVLHVASAWASRPMVSLLLAAGAELDSDDKDHCTPLFHCMRSVLELRQQHPTSVMTEAFRRQKNVLSLLLEKECDSLGLASFLALHPQLLAAIDAGSALDVHYQNNRPESLLHVCRMFLRNRLGFTNASSNLQNIRESTEFRYILSAQKVKSLAIPDSLKTYLCRRLLVDR</sequence>
<dbReference type="InterPro" id="IPR050745">
    <property type="entry name" value="Multifunctional_regulatory"/>
</dbReference>
<evidence type="ECO:0000313" key="6">
    <source>
        <dbReference type="Proteomes" id="UP000887566"/>
    </source>
</evidence>
<dbReference type="AlphaFoldDB" id="A0A914WJN4"/>
<feature type="repeat" description="ANK" evidence="3">
    <location>
        <begin position="169"/>
        <end position="201"/>
    </location>
</feature>
<protein>
    <submittedName>
        <fullName evidence="7">SOCS box domain-containing protein</fullName>
    </submittedName>
</protein>
<dbReference type="Pfam" id="PF12796">
    <property type="entry name" value="Ank_2"/>
    <property type="match status" value="1"/>
</dbReference>
<dbReference type="SMART" id="SM00248">
    <property type="entry name" value="ANK"/>
    <property type="match status" value="6"/>
</dbReference>
<organism evidence="6 7">
    <name type="scientific">Plectus sambesii</name>
    <dbReference type="NCBI Taxonomy" id="2011161"/>
    <lineage>
        <taxon>Eukaryota</taxon>
        <taxon>Metazoa</taxon>
        <taxon>Ecdysozoa</taxon>
        <taxon>Nematoda</taxon>
        <taxon>Chromadorea</taxon>
        <taxon>Plectida</taxon>
        <taxon>Plectina</taxon>
        <taxon>Plectoidea</taxon>
        <taxon>Plectidae</taxon>
        <taxon>Plectus</taxon>
    </lineage>
</organism>
<accession>A0A914WJN4</accession>
<dbReference type="InterPro" id="IPR002110">
    <property type="entry name" value="Ankyrin_rpt"/>
</dbReference>
<dbReference type="WBParaSite" id="PSAMB.scaffold444size50824.g5846.t1">
    <property type="protein sequence ID" value="PSAMB.scaffold444size50824.g5846.t1"/>
    <property type="gene ID" value="PSAMB.scaffold444size50824.g5846"/>
</dbReference>
<proteinExistence type="predicted"/>
<dbReference type="PANTHER" id="PTHR24189">
    <property type="entry name" value="MYOTROPHIN"/>
    <property type="match status" value="1"/>
</dbReference>
<feature type="repeat" description="ANK" evidence="3">
    <location>
        <begin position="132"/>
        <end position="168"/>
    </location>
</feature>
<reference evidence="7" key="1">
    <citation type="submission" date="2022-11" db="UniProtKB">
        <authorList>
            <consortium name="WormBaseParasite"/>
        </authorList>
    </citation>
    <scope>IDENTIFICATION</scope>
</reference>
<evidence type="ECO:0000256" key="2">
    <source>
        <dbReference type="ARBA" id="ARBA00023043"/>
    </source>
</evidence>
<dbReference type="InterPro" id="IPR001496">
    <property type="entry name" value="SOCS_box"/>
</dbReference>
<feature type="repeat" description="ANK" evidence="3">
    <location>
        <begin position="99"/>
        <end position="131"/>
    </location>
</feature>
<feature type="repeat" description="ANK" evidence="3">
    <location>
        <begin position="66"/>
        <end position="98"/>
    </location>
</feature>
<dbReference type="InterPro" id="IPR036770">
    <property type="entry name" value="Ankyrin_rpt-contain_sf"/>
</dbReference>
<dbReference type="PROSITE" id="PS50088">
    <property type="entry name" value="ANK_REPEAT"/>
    <property type="match status" value="4"/>
</dbReference>
<evidence type="ECO:0000256" key="4">
    <source>
        <dbReference type="SAM" id="MobiDB-lite"/>
    </source>
</evidence>
<feature type="compositionally biased region" description="Polar residues" evidence="4">
    <location>
        <begin position="1"/>
        <end position="10"/>
    </location>
</feature>
<name>A0A914WJN4_9BILA</name>
<feature type="region of interest" description="Disordered" evidence="4">
    <location>
        <begin position="1"/>
        <end position="21"/>
    </location>
</feature>
<dbReference type="Gene3D" id="1.25.40.20">
    <property type="entry name" value="Ankyrin repeat-containing domain"/>
    <property type="match status" value="3"/>
</dbReference>
<dbReference type="PROSITE" id="PS50225">
    <property type="entry name" value="SOCS"/>
    <property type="match status" value="1"/>
</dbReference>
<evidence type="ECO:0000259" key="5">
    <source>
        <dbReference type="PROSITE" id="PS50225"/>
    </source>
</evidence>
<dbReference type="Proteomes" id="UP000887566">
    <property type="component" value="Unplaced"/>
</dbReference>
<evidence type="ECO:0000256" key="3">
    <source>
        <dbReference type="PROSITE-ProRule" id="PRU00023"/>
    </source>
</evidence>
<feature type="domain" description="SOCS box" evidence="5">
    <location>
        <begin position="269"/>
        <end position="334"/>
    </location>
</feature>
<keyword evidence="1" id="KW-0677">Repeat</keyword>
<keyword evidence="6" id="KW-1185">Reference proteome</keyword>
<dbReference type="PROSITE" id="PS50297">
    <property type="entry name" value="ANK_REP_REGION"/>
    <property type="match status" value="4"/>
</dbReference>
<dbReference type="Pfam" id="PF00023">
    <property type="entry name" value="Ank"/>
    <property type="match status" value="2"/>
</dbReference>
<keyword evidence="2 3" id="KW-0040">ANK repeat</keyword>